<dbReference type="EMBL" id="LR797531">
    <property type="protein sequence ID" value="CAB4223238.1"/>
    <property type="molecule type" value="Genomic_DNA"/>
</dbReference>
<dbReference type="SUPFAM" id="SSF51569">
    <property type="entry name" value="Aldolase"/>
    <property type="match status" value="1"/>
</dbReference>
<gene>
    <name evidence="2" type="ORF">UFOVP1670_6</name>
</gene>
<dbReference type="GO" id="GO:0016051">
    <property type="term" value="P:carbohydrate biosynthetic process"/>
    <property type="evidence" value="ECO:0007669"/>
    <property type="project" value="InterPro"/>
</dbReference>
<sequence length="284" mass="31116">MKQPFIVAECSGNHNGDLQRALQLVQAAKDAGADAVKIQTFTPEQMVDPDLVIETGPWAGQKAIDLYRQTHYPREWHVPIFNFAHDLGLVELSSVFHRDDVDFLETIGCPIYKIASAEATDLDLIEYTAETGKPMIISTGMCSWEQMVSAVDAARRGGCMDLTLLKCTTSYPAPIEEANLLTMDHIRHGLNVDAGLSDHTMGWIVPVAAVAAGAQVIEKHLTLSRDDGGPDAAFSMEPKEFKNMVEACRIAATAMGKPTYEATASERQYMHLKRPPAGKRGECK</sequence>
<dbReference type="InterPro" id="IPR013132">
    <property type="entry name" value="PseI/NeuA/B-like_N"/>
</dbReference>
<organism evidence="2">
    <name type="scientific">uncultured Caudovirales phage</name>
    <dbReference type="NCBI Taxonomy" id="2100421"/>
    <lineage>
        <taxon>Viruses</taxon>
        <taxon>Duplodnaviria</taxon>
        <taxon>Heunggongvirae</taxon>
        <taxon>Uroviricota</taxon>
        <taxon>Caudoviricetes</taxon>
        <taxon>Peduoviridae</taxon>
        <taxon>Maltschvirus</taxon>
        <taxon>Maltschvirus maltsch</taxon>
    </lineage>
</organism>
<feature type="domain" description="PseI/NeuA/B-like" evidence="1">
    <location>
        <begin position="24"/>
        <end position="258"/>
    </location>
</feature>
<dbReference type="Gene3D" id="3.20.20.70">
    <property type="entry name" value="Aldolase class I"/>
    <property type="match status" value="1"/>
</dbReference>
<dbReference type="GO" id="GO:0047444">
    <property type="term" value="F:N-acylneuraminate-9-phosphate synthase activity"/>
    <property type="evidence" value="ECO:0007669"/>
    <property type="project" value="TreeGrafter"/>
</dbReference>
<name>A0A6J5T6Q7_9CAUD</name>
<reference evidence="2" key="1">
    <citation type="submission" date="2020-05" db="EMBL/GenBank/DDBJ databases">
        <authorList>
            <person name="Chiriac C."/>
            <person name="Salcher M."/>
            <person name="Ghai R."/>
            <person name="Kavagutti S V."/>
        </authorList>
    </citation>
    <scope>NUCLEOTIDE SEQUENCE</scope>
</reference>
<dbReference type="NCBIfam" id="TIGR03586">
    <property type="entry name" value="PseI"/>
    <property type="match status" value="1"/>
</dbReference>
<dbReference type="InterPro" id="IPR013785">
    <property type="entry name" value="Aldolase_TIM"/>
</dbReference>
<dbReference type="InterPro" id="IPR051690">
    <property type="entry name" value="PseI-like"/>
</dbReference>
<dbReference type="PANTHER" id="PTHR42966:SF2">
    <property type="entry name" value="PSEUDAMINIC ACID SYNTHASE"/>
    <property type="match status" value="1"/>
</dbReference>
<dbReference type="InterPro" id="IPR020030">
    <property type="entry name" value="Pseudaminic_synth_PseI"/>
</dbReference>
<accession>A0A6J5T6Q7</accession>
<dbReference type="Pfam" id="PF03102">
    <property type="entry name" value="NeuB"/>
    <property type="match status" value="1"/>
</dbReference>
<proteinExistence type="predicted"/>
<evidence type="ECO:0000259" key="1">
    <source>
        <dbReference type="Pfam" id="PF03102"/>
    </source>
</evidence>
<dbReference type="PANTHER" id="PTHR42966">
    <property type="entry name" value="N-ACETYLNEURAMINATE SYNTHASE"/>
    <property type="match status" value="1"/>
</dbReference>
<protein>
    <submittedName>
        <fullName evidence="2">SpsE Sialic acid synthase</fullName>
    </submittedName>
</protein>
<evidence type="ECO:0000313" key="2">
    <source>
        <dbReference type="EMBL" id="CAB4223238.1"/>
    </source>
</evidence>